<dbReference type="AlphaFoldDB" id="A0AAW1Y116"/>
<sequence length="93" mass="10234">MDYTGSSSIERRGDLKNGGEGRALDGDEKGEQWQLLRTSGVGDGDGEIQIWFCGLGFAAKQVSGGLAEWRRCGEAVRQGRCVCRRRWRRLGTG</sequence>
<name>A0AAW1Y116_RUBAR</name>
<evidence type="ECO:0000256" key="1">
    <source>
        <dbReference type="SAM" id="MobiDB-lite"/>
    </source>
</evidence>
<dbReference type="Proteomes" id="UP001457282">
    <property type="component" value="Unassembled WGS sequence"/>
</dbReference>
<organism evidence="2 3">
    <name type="scientific">Rubus argutus</name>
    <name type="common">Southern blackberry</name>
    <dbReference type="NCBI Taxonomy" id="59490"/>
    <lineage>
        <taxon>Eukaryota</taxon>
        <taxon>Viridiplantae</taxon>
        <taxon>Streptophyta</taxon>
        <taxon>Embryophyta</taxon>
        <taxon>Tracheophyta</taxon>
        <taxon>Spermatophyta</taxon>
        <taxon>Magnoliopsida</taxon>
        <taxon>eudicotyledons</taxon>
        <taxon>Gunneridae</taxon>
        <taxon>Pentapetalae</taxon>
        <taxon>rosids</taxon>
        <taxon>fabids</taxon>
        <taxon>Rosales</taxon>
        <taxon>Rosaceae</taxon>
        <taxon>Rosoideae</taxon>
        <taxon>Rosoideae incertae sedis</taxon>
        <taxon>Rubus</taxon>
    </lineage>
</organism>
<feature type="region of interest" description="Disordered" evidence="1">
    <location>
        <begin position="1"/>
        <end position="31"/>
    </location>
</feature>
<protein>
    <submittedName>
        <fullName evidence="2">Uncharacterized protein</fullName>
    </submittedName>
</protein>
<comment type="caution">
    <text evidence="2">The sequence shown here is derived from an EMBL/GenBank/DDBJ whole genome shotgun (WGS) entry which is preliminary data.</text>
</comment>
<evidence type="ECO:0000313" key="3">
    <source>
        <dbReference type="Proteomes" id="UP001457282"/>
    </source>
</evidence>
<reference evidence="2 3" key="1">
    <citation type="journal article" date="2023" name="G3 (Bethesda)">
        <title>A chromosome-length genome assembly and annotation of blackberry (Rubus argutus, cv. 'Hillquist').</title>
        <authorList>
            <person name="Bruna T."/>
            <person name="Aryal R."/>
            <person name="Dudchenko O."/>
            <person name="Sargent D.J."/>
            <person name="Mead D."/>
            <person name="Buti M."/>
            <person name="Cavallini A."/>
            <person name="Hytonen T."/>
            <person name="Andres J."/>
            <person name="Pham M."/>
            <person name="Weisz D."/>
            <person name="Mascagni F."/>
            <person name="Usai G."/>
            <person name="Natali L."/>
            <person name="Bassil N."/>
            <person name="Fernandez G.E."/>
            <person name="Lomsadze A."/>
            <person name="Armour M."/>
            <person name="Olukolu B."/>
            <person name="Poorten T."/>
            <person name="Britton C."/>
            <person name="Davik J."/>
            <person name="Ashrafi H."/>
            <person name="Aiden E.L."/>
            <person name="Borodovsky M."/>
            <person name="Worthington M."/>
        </authorList>
    </citation>
    <scope>NUCLEOTIDE SEQUENCE [LARGE SCALE GENOMIC DNA]</scope>
    <source>
        <strain evidence="2">PI 553951</strain>
    </source>
</reference>
<accession>A0AAW1Y116</accession>
<feature type="compositionally biased region" description="Basic and acidic residues" evidence="1">
    <location>
        <begin position="9"/>
        <end position="31"/>
    </location>
</feature>
<keyword evidence="3" id="KW-1185">Reference proteome</keyword>
<dbReference type="EMBL" id="JBEDUW010000002">
    <property type="protein sequence ID" value="KAK9941522.1"/>
    <property type="molecule type" value="Genomic_DNA"/>
</dbReference>
<evidence type="ECO:0000313" key="2">
    <source>
        <dbReference type="EMBL" id="KAK9941522.1"/>
    </source>
</evidence>
<proteinExistence type="predicted"/>
<gene>
    <name evidence="2" type="ORF">M0R45_007227</name>
</gene>